<dbReference type="PANTHER" id="PTHR23339">
    <property type="entry name" value="TYROSINE SPECIFIC PROTEIN PHOSPHATASE AND DUAL SPECIFICITY PROTEIN PHOSPHATASE"/>
    <property type="match status" value="1"/>
</dbReference>
<dbReference type="EMBL" id="JBHSWD010000001">
    <property type="protein sequence ID" value="MFC6590652.1"/>
    <property type="molecule type" value="Genomic_DNA"/>
</dbReference>
<evidence type="ECO:0000256" key="1">
    <source>
        <dbReference type="ARBA" id="ARBA00022801"/>
    </source>
</evidence>
<dbReference type="InterPro" id="IPR057023">
    <property type="entry name" value="PTP-SAK"/>
</dbReference>
<comment type="caution">
    <text evidence="3">The sequence shown here is derived from an EMBL/GenBank/DDBJ whole genome shotgun (WGS) entry which is preliminary data.</text>
</comment>
<dbReference type="PRINTS" id="PR00700">
    <property type="entry name" value="PRTYPHPHTASE"/>
</dbReference>
<evidence type="ECO:0000313" key="3">
    <source>
        <dbReference type="EMBL" id="MFC6590652.1"/>
    </source>
</evidence>
<proteinExistence type="predicted"/>
<dbReference type="Pfam" id="PF22784">
    <property type="entry name" value="PTP-SAK"/>
    <property type="match status" value="1"/>
</dbReference>
<dbReference type="InterPro" id="IPR050561">
    <property type="entry name" value="PTP"/>
</dbReference>
<evidence type="ECO:0000313" key="4">
    <source>
        <dbReference type="Proteomes" id="UP001596297"/>
    </source>
</evidence>
<dbReference type="Proteomes" id="UP001596297">
    <property type="component" value="Unassembled WGS sequence"/>
</dbReference>
<name>A0ABW1YB14_9DEIO</name>
<dbReference type="InterPro" id="IPR029021">
    <property type="entry name" value="Prot-tyrosine_phosphatase-like"/>
</dbReference>
<reference evidence="4" key="1">
    <citation type="journal article" date="2019" name="Int. J. Syst. Evol. Microbiol.">
        <title>The Global Catalogue of Microorganisms (GCM) 10K type strain sequencing project: providing services to taxonomists for standard genome sequencing and annotation.</title>
        <authorList>
            <consortium name="The Broad Institute Genomics Platform"/>
            <consortium name="The Broad Institute Genome Sequencing Center for Infectious Disease"/>
            <person name="Wu L."/>
            <person name="Ma J."/>
        </authorList>
    </citation>
    <scope>NUCLEOTIDE SEQUENCE [LARGE SCALE GENOMIC DNA]</scope>
    <source>
        <strain evidence="4">CGMCC 1.15772</strain>
    </source>
</reference>
<feature type="domain" description="Tyrosine specific protein phosphatases" evidence="2">
    <location>
        <begin position="16"/>
        <end position="83"/>
    </location>
</feature>
<dbReference type="PROSITE" id="PS50056">
    <property type="entry name" value="TYR_PHOSPHATASE_2"/>
    <property type="match status" value="1"/>
</dbReference>
<evidence type="ECO:0000259" key="2">
    <source>
        <dbReference type="PROSITE" id="PS50056"/>
    </source>
</evidence>
<protein>
    <submittedName>
        <fullName evidence="3">Dual specificity protein phosphatase family protein</fullName>
    </submittedName>
</protein>
<dbReference type="InterPro" id="IPR000387">
    <property type="entry name" value="Tyr_Pase_dom"/>
</dbReference>
<dbReference type="InterPro" id="IPR000242">
    <property type="entry name" value="PTP_cat"/>
</dbReference>
<dbReference type="RefSeq" id="WP_380081671.1">
    <property type="nucleotide sequence ID" value="NZ_JBHSWD010000001.1"/>
</dbReference>
<gene>
    <name evidence="3" type="ORF">ACFP81_00420</name>
</gene>
<keyword evidence="4" id="KW-1185">Reference proteome</keyword>
<accession>A0ABW1YB14</accession>
<sequence length="90" mass="9481">MVGCPLPDRRVPVDLAAFEALLSQLEAALQEGRGVLVHCRGGLGRAGVVAACLLIRGGLEASEAVSLVRQTRPGAIETAEQEAFVRAYRP</sequence>
<dbReference type="SUPFAM" id="SSF52799">
    <property type="entry name" value="(Phosphotyrosine protein) phosphatases II"/>
    <property type="match status" value="1"/>
</dbReference>
<keyword evidence="1" id="KW-0378">Hydrolase</keyword>
<dbReference type="Gene3D" id="3.90.190.10">
    <property type="entry name" value="Protein tyrosine phosphatase superfamily"/>
    <property type="match status" value="1"/>
</dbReference>
<organism evidence="3 4">
    <name type="scientific">Deinococcus lacus</name>
    <dbReference type="NCBI Taxonomy" id="392561"/>
    <lineage>
        <taxon>Bacteria</taxon>
        <taxon>Thermotogati</taxon>
        <taxon>Deinococcota</taxon>
        <taxon>Deinococci</taxon>
        <taxon>Deinococcales</taxon>
        <taxon>Deinococcaceae</taxon>
        <taxon>Deinococcus</taxon>
    </lineage>
</organism>